<proteinExistence type="predicted"/>
<dbReference type="RefSeq" id="WP_134340692.1">
    <property type="nucleotide sequence ID" value="NZ_SOPW01000013.1"/>
</dbReference>
<dbReference type="Pfam" id="PF05052">
    <property type="entry name" value="MerE"/>
    <property type="match status" value="1"/>
</dbReference>
<evidence type="ECO:0000313" key="2">
    <source>
        <dbReference type="EMBL" id="TFB18487.1"/>
    </source>
</evidence>
<keyword evidence="3" id="KW-1185">Reference proteome</keyword>
<dbReference type="GO" id="GO:0015097">
    <property type="term" value="F:mercury ion transmembrane transporter activity"/>
    <property type="evidence" value="ECO:0007669"/>
    <property type="project" value="InterPro"/>
</dbReference>
<dbReference type="InterPro" id="IPR007746">
    <property type="entry name" value="MerE"/>
</dbReference>
<keyword evidence="1" id="KW-0812">Transmembrane</keyword>
<evidence type="ECO:0008006" key="4">
    <source>
        <dbReference type="Google" id="ProtNLM"/>
    </source>
</evidence>
<keyword evidence="1" id="KW-1133">Transmembrane helix</keyword>
<dbReference type="EMBL" id="SOPW01000013">
    <property type="protein sequence ID" value="TFB18487.1"/>
    <property type="molecule type" value="Genomic_DNA"/>
</dbReference>
<organism evidence="2 3">
    <name type="scientific">Filobacillus milosensis</name>
    <dbReference type="NCBI Taxonomy" id="94137"/>
    <lineage>
        <taxon>Bacteria</taxon>
        <taxon>Bacillati</taxon>
        <taxon>Bacillota</taxon>
        <taxon>Bacilli</taxon>
        <taxon>Bacillales</taxon>
        <taxon>Bacillaceae</taxon>
        <taxon>Filobacillus</taxon>
    </lineage>
</organism>
<feature type="transmembrane region" description="Helical" evidence="1">
    <location>
        <begin position="57"/>
        <end position="77"/>
    </location>
</feature>
<dbReference type="OrthoDB" id="6697419at2"/>
<feature type="transmembrane region" description="Helical" evidence="1">
    <location>
        <begin position="24"/>
        <end position="45"/>
    </location>
</feature>
<accession>A0A4Y8IHU7</accession>
<name>A0A4Y8IHU7_9BACI</name>
<dbReference type="GO" id="GO:0016020">
    <property type="term" value="C:membrane"/>
    <property type="evidence" value="ECO:0007669"/>
    <property type="project" value="InterPro"/>
</dbReference>
<protein>
    <recommendedName>
        <fullName evidence="4">Transporter</fullName>
    </recommendedName>
</protein>
<sequence>MTKLFCKSCDDNTKGKSKTSIKTIFAGLIALVACPCHLVIFIPLLAGTAFGSVLAQYTGILTAIFAVIFGLSIWYLIKNLNTSEKKQ</sequence>
<gene>
    <name evidence="2" type="ORF">E3U55_11885</name>
</gene>
<dbReference type="Proteomes" id="UP000297975">
    <property type="component" value="Unassembled WGS sequence"/>
</dbReference>
<keyword evidence="1" id="KW-0472">Membrane</keyword>
<comment type="caution">
    <text evidence="2">The sequence shown here is derived from an EMBL/GenBank/DDBJ whole genome shotgun (WGS) entry which is preliminary data.</text>
</comment>
<evidence type="ECO:0000256" key="1">
    <source>
        <dbReference type="SAM" id="Phobius"/>
    </source>
</evidence>
<evidence type="ECO:0000313" key="3">
    <source>
        <dbReference type="Proteomes" id="UP000297975"/>
    </source>
</evidence>
<dbReference type="AlphaFoldDB" id="A0A4Y8IHU7"/>
<reference evidence="2 3" key="1">
    <citation type="submission" date="2019-03" db="EMBL/GenBank/DDBJ databases">
        <authorList>
            <person name="He R.-H."/>
        </authorList>
    </citation>
    <scope>NUCLEOTIDE SEQUENCE [LARGE SCALE GENOMIC DNA]</scope>
    <source>
        <strain evidence="3">SH 714</strain>
    </source>
</reference>
<dbReference type="PROSITE" id="PS51257">
    <property type="entry name" value="PROKAR_LIPOPROTEIN"/>
    <property type="match status" value="1"/>
</dbReference>